<feature type="transmembrane region" description="Helical" evidence="6">
    <location>
        <begin position="330"/>
        <end position="354"/>
    </location>
</feature>
<organism evidence="7 8">
    <name type="scientific">Ciceribacter lividus</name>
    <dbReference type="NCBI Taxonomy" id="1197950"/>
    <lineage>
        <taxon>Bacteria</taxon>
        <taxon>Pseudomonadati</taxon>
        <taxon>Pseudomonadota</taxon>
        <taxon>Alphaproteobacteria</taxon>
        <taxon>Hyphomicrobiales</taxon>
        <taxon>Rhizobiaceae</taxon>
        <taxon>Ciceribacter</taxon>
    </lineage>
</organism>
<feature type="transmembrane region" description="Helical" evidence="6">
    <location>
        <begin position="363"/>
        <end position="384"/>
    </location>
</feature>
<keyword evidence="5 6" id="KW-0472">Membrane</keyword>
<feature type="transmembrane region" description="Helical" evidence="6">
    <location>
        <begin position="152"/>
        <end position="174"/>
    </location>
</feature>
<evidence type="ECO:0000256" key="2">
    <source>
        <dbReference type="ARBA" id="ARBA00022475"/>
    </source>
</evidence>
<evidence type="ECO:0000256" key="5">
    <source>
        <dbReference type="ARBA" id="ARBA00023136"/>
    </source>
</evidence>
<proteinExistence type="predicted"/>
<feature type="transmembrane region" description="Helical" evidence="6">
    <location>
        <begin position="12"/>
        <end position="35"/>
    </location>
</feature>
<protein>
    <submittedName>
        <fullName evidence="7">O-antigen/teichoic acid export membrane protein</fullName>
    </submittedName>
</protein>
<feature type="transmembrane region" description="Helical" evidence="6">
    <location>
        <begin position="421"/>
        <end position="442"/>
    </location>
</feature>
<feature type="transmembrane region" description="Helical" evidence="6">
    <location>
        <begin position="115"/>
        <end position="132"/>
    </location>
</feature>
<comment type="caution">
    <text evidence="7">The sequence shown here is derived from an EMBL/GenBank/DDBJ whole genome shotgun (WGS) entry which is preliminary data.</text>
</comment>
<keyword evidence="2" id="KW-1003">Cell membrane</keyword>
<evidence type="ECO:0000313" key="7">
    <source>
        <dbReference type="EMBL" id="RCW20792.1"/>
    </source>
</evidence>
<dbReference type="RefSeq" id="WP_114364730.1">
    <property type="nucleotide sequence ID" value="NZ_QPIX01000012.1"/>
</dbReference>
<evidence type="ECO:0000256" key="6">
    <source>
        <dbReference type="SAM" id="Phobius"/>
    </source>
</evidence>
<dbReference type="AlphaFoldDB" id="A0A6I7HI62"/>
<gene>
    <name evidence="7" type="ORF">DFR48_11224</name>
</gene>
<keyword evidence="8" id="KW-1185">Reference proteome</keyword>
<keyword evidence="3 6" id="KW-0812">Transmembrane</keyword>
<feature type="transmembrane region" description="Helical" evidence="6">
    <location>
        <begin position="41"/>
        <end position="68"/>
    </location>
</feature>
<dbReference type="GO" id="GO:0005886">
    <property type="term" value="C:plasma membrane"/>
    <property type="evidence" value="ECO:0007669"/>
    <property type="project" value="UniProtKB-SubCell"/>
</dbReference>
<sequence>MAKSIVANSALNAAAGLSLLLIGFACSIITARLLGPEANGIIAFSLWLAVTASLVAELGTGVMLLRLLPQLKSQGYSPVDRRGFAAYLLRPVVGSTLLLAALYAAVFTLAEYEHWATSTPIVVVITGALFVIQSIGSSAKNYLLGEQQVGTFFRLSAASGLLQFFGVAVGAVFFGIPGALIGYTLGFTVQFTYAAGILRTRARNCGISPRYLLGSSMLLSVQFIVDSIFLNRVEFFFLERYSGVAVVGFYAAAMSLANLALQLPVQLTGSLVPYYSEKLQDHGGTTLPAAVFEAVIRSLSYITLPLSFGLAVIAPRLISTIFGEAFAPAGPALTILALVTPANVLGLICTQYLFSLDRVRERLMIGIVGAVTMVVGAFLVVPSYGAEGAAAVRFVVFTLMSALMMRRLTFERSLARLYWNLLRIALAAAACAGAASLVLAFIPGFVGLVLAISAGALCYIVALRLFRAVALEDYAVIESIARRLPGVAGIAAARVVELVFANRGPRNGER</sequence>
<keyword evidence="4 6" id="KW-1133">Transmembrane helix</keyword>
<dbReference type="EMBL" id="QPIX01000012">
    <property type="protein sequence ID" value="RCW20792.1"/>
    <property type="molecule type" value="Genomic_DNA"/>
</dbReference>
<feature type="transmembrane region" description="Helical" evidence="6">
    <location>
        <begin position="448"/>
        <end position="466"/>
    </location>
</feature>
<reference evidence="7 8" key="1">
    <citation type="submission" date="2018-07" db="EMBL/GenBank/DDBJ databases">
        <title>Genomic Encyclopedia of Type Strains, Phase IV (KMG-IV): sequencing the most valuable type-strain genomes for metagenomic binning, comparative biology and taxonomic classification.</title>
        <authorList>
            <person name="Goeker M."/>
        </authorList>
    </citation>
    <scope>NUCLEOTIDE SEQUENCE [LARGE SCALE GENOMIC DNA]</scope>
    <source>
        <strain evidence="7 8">DSM 25528</strain>
    </source>
</reference>
<feature type="transmembrane region" description="Helical" evidence="6">
    <location>
        <begin position="390"/>
        <end position="409"/>
    </location>
</feature>
<dbReference type="PANTHER" id="PTHR30250">
    <property type="entry name" value="PST FAMILY PREDICTED COLANIC ACID TRANSPORTER"/>
    <property type="match status" value="1"/>
</dbReference>
<evidence type="ECO:0000313" key="8">
    <source>
        <dbReference type="Proteomes" id="UP000252582"/>
    </source>
</evidence>
<feature type="transmembrane region" description="Helical" evidence="6">
    <location>
        <begin position="180"/>
        <end position="198"/>
    </location>
</feature>
<comment type="subcellular location">
    <subcellularLocation>
        <location evidence="1">Cell membrane</location>
        <topology evidence="1">Multi-pass membrane protein</topology>
    </subcellularLocation>
</comment>
<feature type="transmembrane region" description="Helical" evidence="6">
    <location>
        <begin position="210"/>
        <end position="229"/>
    </location>
</feature>
<dbReference type="PANTHER" id="PTHR30250:SF11">
    <property type="entry name" value="O-ANTIGEN TRANSPORTER-RELATED"/>
    <property type="match status" value="1"/>
</dbReference>
<name>A0A6I7HI62_9HYPH</name>
<feature type="transmembrane region" description="Helical" evidence="6">
    <location>
        <begin position="299"/>
        <end position="318"/>
    </location>
</feature>
<accession>A0A6I7HI62</accession>
<dbReference type="InterPro" id="IPR050833">
    <property type="entry name" value="Poly_Biosynth_Transport"/>
</dbReference>
<feature type="transmembrane region" description="Helical" evidence="6">
    <location>
        <begin position="241"/>
        <end position="261"/>
    </location>
</feature>
<evidence type="ECO:0000256" key="3">
    <source>
        <dbReference type="ARBA" id="ARBA00022692"/>
    </source>
</evidence>
<dbReference type="PROSITE" id="PS51257">
    <property type="entry name" value="PROKAR_LIPOPROTEIN"/>
    <property type="match status" value="1"/>
</dbReference>
<evidence type="ECO:0000256" key="4">
    <source>
        <dbReference type="ARBA" id="ARBA00022989"/>
    </source>
</evidence>
<evidence type="ECO:0000256" key="1">
    <source>
        <dbReference type="ARBA" id="ARBA00004651"/>
    </source>
</evidence>
<dbReference type="Proteomes" id="UP000252582">
    <property type="component" value="Unassembled WGS sequence"/>
</dbReference>
<feature type="transmembrane region" description="Helical" evidence="6">
    <location>
        <begin position="88"/>
        <end position="109"/>
    </location>
</feature>
<dbReference type="Pfam" id="PF13440">
    <property type="entry name" value="Polysacc_synt_3"/>
    <property type="match status" value="1"/>
</dbReference>